<feature type="transmembrane region" description="Helical" evidence="1">
    <location>
        <begin position="279"/>
        <end position="298"/>
    </location>
</feature>
<feature type="transmembrane region" description="Helical" evidence="1">
    <location>
        <begin position="97"/>
        <end position="116"/>
    </location>
</feature>
<feature type="transmembrane region" description="Helical" evidence="1">
    <location>
        <begin position="253"/>
        <end position="273"/>
    </location>
</feature>
<dbReference type="RefSeq" id="WP_161098726.1">
    <property type="nucleotide sequence ID" value="NZ_WWCW01000091.1"/>
</dbReference>
<name>A0A845G5B8_9BURK</name>
<proteinExistence type="predicted"/>
<dbReference type="EMBL" id="WWCW01000091">
    <property type="protein sequence ID" value="MYM89863.1"/>
    <property type="molecule type" value="Genomic_DNA"/>
</dbReference>
<gene>
    <name evidence="2" type="ORF">GTP91_22115</name>
</gene>
<feature type="transmembrane region" description="Helical" evidence="1">
    <location>
        <begin position="310"/>
        <end position="337"/>
    </location>
</feature>
<protein>
    <submittedName>
        <fullName evidence="2">DUF3667 domain-containing protein</fullName>
    </submittedName>
</protein>
<keyword evidence="1" id="KW-0812">Transmembrane</keyword>
<accession>A0A845G5B8</accession>
<evidence type="ECO:0000313" key="2">
    <source>
        <dbReference type="EMBL" id="MYM89863.1"/>
    </source>
</evidence>
<dbReference type="AlphaFoldDB" id="A0A845G5B8"/>
<dbReference type="Proteomes" id="UP000470302">
    <property type="component" value="Unassembled WGS sequence"/>
</dbReference>
<feature type="transmembrane region" description="Helical" evidence="1">
    <location>
        <begin position="227"/>
        <end position="246"/>
    </location>
</feature>
<sequence>MSPSLHTVPAPSAHHAAPEFCPGCKARLGVNFCPQCGQESVLHPPSMGEFVAEFIGHYVAIEGKLWRTLGQLLLRPGGLTKAYMAGQRVNYMQPLRLFLTLSVILFALLQFSGFHVGDDHAKPTAPGGVAFTADVKRNGSDAVAPPLAAGATRYTVSLGYYGISLLREGKSFEFGFKLNIPDRREPSVLDSIGHAVFPHFDDKMQHFSDLPPATKAELMTHGFFARMPYVIFFMVPVFALFLKLLYLPSRRPYGEYLLFALHVNAFGFFVMVLMHVMPWVWGLAALGLVLALYIGLAMQNVYGGTPFATAVRWLVLTVAYLLVLMVLIVQLMAVLAFTAG</sequence>
<dbReference type="InterPro" id="IPR022134">
    <property type="entry name" value="DUF3667"/>
</dbReference>
<keyword evidence="1" id="KW-0472">Membrane</keyword>
<keyword evidence="1" id="KW-1133">Transmembrane helix</keyword>
<comment type="caution">
    <text evidence="2">The sequence shown here is derived from an EMBL/GenBank/DDBJ whole genome shotgun (WGS) entry which is preliminary data.</text>
</comment>
<evidence type="ECO:0000313" key="3">
    <source>
        <dbReference type="Proteomes" id="UP000470302"/>
    </source>
</evidence>
<dbReference type="Pfam" id="PF12412">
    <property type="entry name" value="DUF3667"/>
    <property type="match status" value="1"/>
</dbReference>
<reference evidence="2 3" key="1">
    <citation type="submission" date="2020-01" db="EMBL/GenBank/DDBJ databases">
        <title>Novel species isolated from a subtropical stream in China.</title>
        <authorList>
            <person name="Lu H."/>
        </authorList>
    </citation>
    <scope>NUCLEOTIDE SEQUENCE [LARGE SCALE GENOMIC DNA]</scope>
    <source>
        <strain evidence="2 3">FT82W</strain>
    </source>
</reference>
<organism evidence="2 3">
    <name type="scientific">Duganella vulcania</name>
    <dbReference type="NCBI Taxonomy" id="2692166"/>
    <lineage>
        <taxon>Bacteria</taxon>
        <taxon>Pseudomonadati</taxon>
        <taxon>Pseudomonadota</taxon>
        <taxon>Betaproteobacteria</taxon>
        <taxon>Burkholderiales</taxon>
        <taxon>Oxalobacteraceae</taxon>
        <taxon>Telluria group</taxon>
        <taxon>Duganella</taxon>
    </lineage>
</organism>
<evidence type="ECO:0000256" key="1">
    <source>
        <dbReference type="SAM" id="Phobius"/>
    </source>
</evidence>